<comment type="subcellular location">
    <subcellularLocation>
        <location evidence="1">Cell membrane</location>
        <topology evidence="1">Multi-pass membrane protein</topology>
    </subcellularLocation>
</comment>
<organism evidence="8 9">
    <name type="scientific">Dyella solisilvae</name>
    <dbReference type="NCBI Taxonomy" id="1920168"/>
    <lineage>
        <taxon>Bacteria</taxon>
        <taxon>Pseudomonadati</taxon>
        <taxon>Pseudomonadota</taxon>
        <taxon>Gammaproteobacteria</taxon>
        <taxon>Lysobacterales</taxon>
        <taxon>Rhodanobacteraceae</taxon>
        <taxon>Dyella</taxon>
    </lineage>
</organism>
<dbReference type="GO" id="GO:0005886">
    <property type="term" value="C:plasma membrane"/>
    <property type="evidence" value="ECO:0007669"/>
    <property type="project" value="UniProtKB-SubCell"/>
</dbReference>
<dbReference type="InterPro" id="IPR007895">
    <property type="entry name" value="MASE1"/>
</dbReference>
<sequence>MLEASWSNPWLRRVGVAVSYGCGIALFRQFAIPHFLLLTGVHLAVLLLAPYRDWPALVVGEVASLIPMSLAYAGTWGAAWAVFNLAPGIVVMAPFVYWARQRWPIITSRHTVNMAALLSCALVVSFVMAGYNLLGMLITRLPPGYDFDPTGLALQWILGNYVGILAIVPTVLFLHQLLAGARRHELVTRLADDRTVLEGVFLVVPALLLLVWLGLVSVNARQMAQVAMFLPIVWLAMRYGWHGAAIGGTAASLAVVALMPARYDQQTIQAEAIIAFAISSMLLLGARIAVLHHRAERDRLDVRMALALAQRNVHIGEMQLRTTSLALEQIRETVQASFSMMMGRLRHLQPTMEDRSYHRQALVAQDQLFRLADSLYPVTWRERGLPAALREGAMPRALAETGVNYWCDLRGPLSRLSQTLHIAIYRMVLETVADACARRNVSDVVVRLRCGEKFGRRWVLVSITLRSEPEKCTEVRWDELLPRVMRSTSGMGWPAIRDRALTFEGGARERTMADGRRVSLLLLDPVTISDDF</sequence>
<evidence type="ECO:0000259" key="7">
    <source>
        <dbReference type="Pfam" id="PF05231"/>
    </source>
</evidence>
<feature type="transmembrane region" description="Helical" evidence="6">
    <location>
        <begin position="111"/>
        <end position="133"/>
    </location>
</feature>
<evidence type="ECO:0000256" key="4">
    <source>
        <dbReference type="ARBA" id="ARBA00022989"/>
    </source>
</evidence>
<keyword evidence="2" id="KW-1003">Cell membrane</keyword>
<protein>
    <recommendedName>
        <fullName evidence="7">MASE1 domain-containing protein</fullName>
    </recommendedName>
</protein>
<dbReference type="Pfam" id="PF05231">
    <property type="entry name" value="MASE1"/>
    <property type="match status" value="1"/>
</dbReference>
<keyword evidence="5 6" id="KW-0472">Membrane</keyword>
<evidence type="ECO:0000256" key="3">
    <source>
        <dbReference type="ARBA" id="ARBA00022692"/>
    </source>
</evidence>
<dbReference type="AlphaFoldDB" id="A0A370K4V6"/>
<keyword evidence="4 6" id="KW-1133">Transmembrane helix</keyword>
<evidence type="ECO:0000256" key="1">
    <source>
        <dbReference type="ARBA" id="ARBA00004651"/>
    </source>
</evidence>
<evidence type="ECO:0000256" key="2">
    <source>
        <dbReference type="ARBA" id="ARBA00022475"/>
    </source>
</evidence>
<accession>A0A370K4V6</accession>
<feature type="transmembrane region" description="Helical" evidence="6">
    <location>
        <begin position="239"/>
        <end position="260"/>
    </location>
</feature>
<keyword evidence="9" id="KW-1185">Reference proteome</keyword>
<dbReference type="EMBL" id="QQSY01000004">
    <property type="protein sequence ID" value="RDI97685.1"/>
    <property type="molecule type" value="Genomic_DNA"/>
</dbReference>
<feature type="transmembrane region" description="Helical" evidence="6">
    <location>
        <begin position="79"/>
        <end position="99"/>
    </location>
</feature>
<evidence type="ECO:0000256" key="5">
    <source>
        <dbReference type="ARBA" id="ARBA00023136"/>
    </source>
</evidence>
<evidence type="ECO:0000313" key="8">
    <source>
        <dbReference type="EMBL" id="RDI97685.1"/>
    </source>
</evidence>
<name>A0A370K4V6_9GAMM</name>
<proteinExistence type="predicted"/>
<dbReference type="RefSeq" id="WP_114826002.1">
    <property type="nucleotide sequence ID" value="NZ_QQSY01000004.1"/>
</dbReference>
<evidence type="ECO:0000256" key="6">
    <source>
        <dbReference type="SAM" id="Phobius"/>
    </source>
</evidence>
<feature type="transmembrane region" description="Helical" evidence="6">
    <location>
        <begin position="272"/>
        <end position="290"/>
    </location>
</feature>
<comment type="caution">
    <text evidence="8">The sequence shown here is derived from an EMBL/GenBank/DDBJ whole genome shotgun (WGS) entry which is preliminary data.</text>
</comment>
<dbReference type="OrthoDB" id="5929525at2"/>
<feature type="transmembrane region" description="Helical" evidence="6">
    <location>
        <begin position="153"/>
        <end position="174"/>
    </location>
</feature>
<keyword evidence="3 6" id="KW-0812">Transmembrane</keyword>
<feature type="domain" description="MASE1" evidence="7">
    <location>
        <begin position="35"/>
        <end position="288"/>
    </location>
</feature>
<feature type="transmembrane region" description="Helical" evidence="6">
    <location>
        <begin position="195"/>
        <end position="219"/>
    </location>
</feature>
<feature type="transmembrane region" description="Helical" evidence="6">
    <location>
        <begin position="30"/>
        <end position="49"/>
    </location>
</feature>
<reference evidence="8 9" key="1">
    <citation type="submission" date="2018-07" db="EMBL/GenBank/DDBJ databases">
        <title>Dyella solisilvae sp. nov., isolated from the pine and broad-leaved mixed forest soil.</title>
        <authorList>
            <person name="Gao Z."/>
            <person name="Qiu L."/>
        </authorList>
    </citation>
    <scope>NUCLEOTIDE SEQUENCE [LARGE SCALE GENOMIC DNA]</scope>
    <source>
        <strain evidence="8 9">DHG54</strain>
    </source>
</reference>
<gene>
    <name evidence="8" type="ORF">DVT68_15490</name>
</gene>
<dbReference type="Proteomes" id="UP000254711">
    <property type="component" value="Unassembled WGS sequence"/>
</dbReference>
<evidence type="ECO:0000313" key="9">
    <source>
        <dbReference type="Proteomes" id="UP000254711"/>
    </source>
</evidence>